<dbReference type="Proteomes" id="UP000320762">
    <property type="component" value="Unassembled WGS sequence"/>
</dbReference>
<reference evidence="4 5" key="1">
    <citation type="journal article" date="2019" name="New Phytol.">
        <title>Comparative genomics reveals unique wood-decay strategies and fruiting body development in the Schizophyllaceae.</title>
        <authorList>
            <person name="Almasi E."/>
            <person name="Sahu N."/>
            <person name="Krizsan K."/>
            <person name="Balint B."/>
            <person name="Kovacs G.M."/>
            <person name="Kiss B."/>
            <person name="Cseklye J."/>
            <person name="Drula E."/>
            <person name="Henrissat B."/>
            <person name="Nagy I."/>
            <person name="Chovatia M."/>
            <person name="Adam C."/>
            <person name="LaButti K."/>
            <person name="Lipzen A."/>
            <person name="Riley R."/>
            <person name="Grigoriev I.V."/>
            <person name="Nagy L.G."/>
        </authorList>
    </citation>
    <scope>NUCLEOTIDE SEQUENCE [LARGE SCALE GENOMIC DNA]</scope>
    <source>
        <strain evidence="4 5">NL-1724</strain>
    </source>
</reference>
<dbReference type="GO" id="GO:0016787">
    <property type="term" value="F:hydrolase activity"/>
    <property type="evidence" value="ECO:0007669"/>
    <property type="project" value="UniProtKB-KW"/>
</dbReference>
<dbReference type="Gene3D" id="3.40.50.850">
    <property type="entry name" value="Isochorismatase-like"/>
    <property type="match status" value="1"/>
</dbReference>
<dbReference type="PANTHER" id="PTHR43540">
    <property type="entry name" value="PEROXYUREIDOACRYLATE/UREIDOACRYLATE AMIDOHYDROLASE-RELATED"/>
    <property type="match status" value="1"/>
</dbReference>
<sequence>MQPRSEPHRVLLLLDAQAALLAPPPTGVPSAPTVLANLTRMLAAARTATPPPLIIHVRNSGDANEPDAPGTPGHALVLEPAPGEHVLDKAKNNAFAGTPLGALVPARAELVVAGLLSDYAVAATCRAAVARGNEVILVHGAHAAYDRPEALYGGGVLEAGRLEAQVESELEEIGVSVFEMEDLEAIFTDR</sequence>
<dbReference type="InterPro" id="IPR000868">
    <property type="entry name" value="Isochorismatase-like_dom"/>
</dbReference>
<gene>
    <name evidence="4" type="ORF">BD626DRAFT_415703</name>
</gene>
<evidence type="ECO:0000256" key="2">
    <source>
        <dbReference type="ARBA" id="ARBA00022801"/>
    </source>
</evidence>
<dbReference type="Pfam" id="PF00857">
    <property type="entry name" value="Isochorismatase"/>
    <property type="match status" value="1"/>
</dbReference>
<organism evidence="4 5">
    <name type="scientific">Schizophyllum amplum</name>
    <dbReference type="NCBI Taxonomy" id="97359"/>
    <lineage>
        <taxon>Eukaryota</taxon>
        <taxon>Fungi</taxon>
        <taxon>Dikarya</taxon>
        <taxon>Basidiomycota</taxon>
        <taxon>Agaricomycotina</taxon>
        <taxon>Agaricomycetes</taxon>
        <taxon>Agaricomycetidae</taxon>
        <taxon>Agaricales</taxon>
        <taxon>Schizophyllaceae</taxon>
        <taxon>Schizophyllum</taxon>
    </lineage>
</organism>
<proteinExistence type="inferred from homology"/>
<dbReference type="PANTHER" id="PTHR43540:SF1">
    <property type="entry name" value="ISOCHORISMATASE HYDROLASE"/>
    <property type="match status" value="1"/>
</dbReference>
<feature type="domain" description="Isochorismatase-like" evidence="3">
    <location>
        <begin position="10"/>
        <end position="147"/>
    </location>
</feature>
<evidence type="ECO:0000256" key="1">
    <source>
        <dbReference type="ARBA" id="ARBA00006336"/>
    </source>
</evidence>
<dbReference type="STRING" id="97359.A0A550BT70"/>
<comment type="caution">
    <text evidence="4">The sequence shown here is derived from an EMBL/GenBank/DDBJ whole genome shotgun (WGS) entry which is preliminary data.</text>
</comment>
<dbReference type="EMBL" id="VDMD01000099">
    <property type="protein sequence ID" value="TRM55724.1"/>
    <property type="molecule type" value="Genomic_DNA"/>
</dbReference>
<evidence type="ECO:0000313" key="5">
    <source>
        <dbReference type="Proteomes" id="UP000320762"/>
    </source>
</evidence>
<evidence type="ECO:0000313" key="4">
    <source>
        <dbReference type="EMBL" id="TRM55724.1"/>
    </source>
</evidence>
<dbReference type="AlphaFoldDB" id="A0A550BT70"/>
<dbReference type="InterPro" id="IPR036380">
    <property type="entry name" value="Isochorismatase-like_sf"/>
</dbReference>
<keyword evidence="5" id="KW-1185">Reference proteome</keyword>
<dbReference type="InterPro" id="IPR050272">
    <property type="entry name" value="Isochorismatase-like_hydrls"/>
</dbReference>
<evidence type="ECO:0000259" key="3">
    <source>
        <dbReference type="Pfam" id="PF00857"/>
    </source>
</evidence>
<keyword evidence="2" id="KW-0378">Hydrolase</keyword>
<comment type="similarity">
    <text evidence="1">Belongs to the isochorismatase family.</text>
</comment>
<dbReference type="OrthoDB" id="167809at2759"/>
<dbReference type="SUPFAM" id="SSF52499">
    <property type="entry name" value="Isochorismatase-like hydrolases"/>
    <property type="match status" value="1"/>
</dbReference>
<accession>A0A550BT70</accession>
<name>A0A550BT70_9AGAR</name>
<protein>
    <submittedName>
        <fullName evidence="4">Isochorismatase-like protein</fullName>
    </submittedName>
</protein>